<feature type="non-terminal residue" evidence="9">
    <location>
        <position position="1"/>
    </location>
</feature>
<dbReference type="PANTHER" id="PTHR11309:SF47">
    <property type="entry name" value="FRIZZLED"/>
    <property type="match status" value="1"/>
</dbReference>
<dbReference type="InterPro" id="IPR017981">
    <property type="entry name" value="GPCR_2-like_7TM"/>
</dbReference>
<comment type="similarity">
    <text evidence="2">Belongs to the G-protein coupled receptor Fz/Smo family.</text>
</comment>
<dbReference type="PANTHER" id="PTHR11309">
    <property type="entry name" value="FRIZZLED"/>
    <property type="match status" value="1"/>
</dbReference>
<organism evidence="9 10">
    <name type="scientific">Iphiclides podalirius</name>
    <name type="common">scarce swallowtail</name>
    <dbReference type="NCBI Taxonomy" id="110791"/>
    <lineage>
        <taxon>Eukaryota</taxon>
        <taxon>Metazoa</taxon>
        <taxon>Ecdysozoa</taxon>
        <taxon>Arthropoda</taxon>
        <taxon>Hexapoda</taxon>
        <taxon>Insecta</taxon>
        <taxon>Pterygota</taxon>
        <taxon>Neoptera</taxon>
        <taxon>Endopterygota</taxon>
        <taxon>Lepidoptera</taxon>
        <taxon>Glossata</taxon>
        <taxon>Ditrysia</taxon>
        <taxon>Papilionoidea</taxon>
        <taxon>Papilionidae</taxon>
        <taxon>Papilioninae</taxon>
        <taxon>Iphiclides</taxon>
    </lineage>
</organism>
<proteinExistence type="inferred from homology"/>
<protein>
    <recommendedName>
        <fullName evidence="8">G-protein coupled receptors family 2 profile 2 domain-containing protein</fullName>
    </recommendedName>
</protein>
<dbReference type="SMART" id="SM01330">
    <property type="entry name" value="Frizzled"/>
    <property type="match status" value="1"/>
</dbReference>
<sequence length="77" mass="8325">MAAGLKWGHEAIEANSQYFHLAAWAVPAIKTISILAMGKVDGDILSGVCYVGLWDAEALQGFVLAPLCAYLFLDLVW</sequence>
<evidence type="ECO:0000259" key="8">
    <source>
        <dbReference type="PROSITE" id="PS50261"/>
    </source>
</evidence>
<evidence type="ECO:0000313" key="9">
    <source>
        <dbReference type="EMBL" id="CAH2066571.1"/>
    </source>
</evidence>
<evidence type="ECO:0000256" key="2">
    <source>
        <dbReference type="ARBA" id="ARBA00008077"/>
    </source>
</evidence>
<keyword evidence="4" id="KW-0812">Transmembrane</keyword>
<keyword evidence="10" id="KW-1185">Reference proteome</keyword>
<accession>A0ABN8IWV1</accession>
<dbReference type="PRINTS" id="PR00489">
    <property type="entry name" value="FRIZZLED"/>
</dbReference>
<feature type="domain" description="G-protein coupled receptors family 2 profile 2" evidence="8">
    <location>
        <begin position="1"/>
        <end position="77"/>
    </location>
</feature>
<keyword evidence="5" id="KW-1133">Transmembrane helix</keyword>
<dbReference type="Pfam" id="PF01534">
    <property type="entry name" value="Frizzled"/>
    <property type="match status" value="1"/>
</dbReference>
<keyword evidence="3" id="KW-0217">Developmental protein</keyword>
<evidence type="ECO:0000256" key="1">
    <source>
        <dbReference type="ARBA" id="ARBA00004141"/>
    </source>
</evidence>
<evidence type="ECO:0000256" key="7">
    <source>
        <dbReference type="ARBA" id="ARBA00023170"/>
    </source>
</evidence>
<evidence type="ECO:0000256" key="3">
    <source>
        <dbReference type="ARBA" id="ARBA00022473"/>
    </source>
</evidence>
<dbReference type="PROSITE" id="PS50261">
    <property type="entry name" value="G_PROTEIN_RECEP_F2_4"/>
    <property type="match status" value="1"/>
</dbReference>
<keyword evidence="7" id="KW-0675">Receptor</keyword>
<evidence type="ECO:0000256" key="6">
    <source>
        <dbReference type="ARBA" id="ARBA00023136"/>
    </source>
</evidence>
<gene>
    <name evidence="9" type="ORF">IPOD504_LOCUS13485</name>
</gene>
<evidence type="ECO:0000256" key="4">
    <source>
        <dbReference type="ARBA" id="ARBA00022692"/>
    </source>
</evidence>
<dbReference type="Gene3D" id="1.20.1070.10">
    <property type="entry name" value="Rhodopsin 7-helix transmembrane proteins"/>
    <property type="match status" value="1"/>
</dbReference>
<dbReference type="InterPro" id="IPR000539">
    <property type="entry name" value="Frizzled/Smoothened_7TM"/>
</dbReference>
<dbReference type="Proteomes" id="UP000837857">
    <property type="component" value="Chromosome 4"/>
</dbReference>
<dbReference type="InterPro" id="IPR015526">
    <property type="entry name" value="Frizzled/SFRP"/>
</dbReference>
<evidence type="ECO:0000313" key="10">
    <source>
        <dbReference type="Proteomes" id="UP000837857"/>
    </source>
</evidence>
<name>A0ABN8IWV1_9NEOP</name>
<dbReference type="EMBL" id="OW152816">
    <property type="protein sequence ID" value="CAH2066571.1"/>
    <property type="molecule type" value="Genomic_DNA"/>
</dbReference>
<reference evidence="9" key="1">
    <citation type="submission" date="2022-03" db="EMBL/GenBank/DDBJ databases">
        <authorList>
            <person name="Martin H S."/>
        </authorList>
    </citation>
    <scope>NUCLEOTIDE SEQUENCE</scope>
</reference>
<comment type="subcellular location">
    <subcellularLocation>
        <location evidence="1">Membrane</location>
        <topology evidence="1">Multi-pass membrane protein</topology>
    </subcellularLocation>
</comment>
<evidence type="ECO:0000256" key="5">
    <source>
        <dbReference type="ARBA" id="ARBA00022989"/>
    </source>
</evidence>
<keyword evidence="6" id="KW-0472">Membrane</keyword>